<feature type="non-terminal residue" evidence="2">
    <location>
        <position position="1"/>
    </location>
</feature>
<dbReference type="SUPFAM" id="SSF54862">
    <property type="entry name" value="4Fe-4S ferredoxins"/>
    <property type="match status" value="1"/>
</dbReference>
<evidence type="ECO:0000259" key="1">
    <source>
        <dbReference type="PROSITE" id="PS51379"/>
    </source>
</evidence>
<name>X0V001_9ZZZZ</name>
<protein>
    <recommendedName>
        <fullName evidence="1">4Fe-4S ferredoxin-type domain-containing protein</fullName>
    </recommendedName>
</protein>
<gene>
    <name evidence="2" type="ORF">S01H1_33483</name>
</gene>
<feature type="domain" description="4Fe-4S ferredoxin-type" evidence="1">
    <location>
        <begin position="2"/>
        <end position="31"/>
    </location>
</feature>
<accession>X0V001</accession>
<reference evidence="2" key="1">
    <citation type="journal article" date="2014" name="Front. Microbiol.">
        <title>High frequency of phylogenetically diverse reductive dehalogenase-homologous genes in deep subseafloor sedimentary metagenomes.</title>
        <authorList>
            <person name="Kawai M."/>
            <person name="Futagami T."/>
            <person name="Toyoda A."/>
            <person name="Takaki Y."/>
            <person name="Nishi S."/>
            <person name="Hori S."/>
            <person name="Arai W."/>
            <person name="Tsubouchi T."/>
            <person name="Morono Y."/>
            <person name="Uchiyama I."/>
            <person name="Ito T."/>
            <person name="Fujiyama A."/>
            <person name="Inagaki F."/>
            <person name="Takami H."/>
        </authorList>
    </citation>
    <scope>NUCLEOTIDE SEQUENCE</scope>
    <source>
        <strain evidence="2">Expedition CK06-06</strain>
    </source>
</reference>
<dbReference type="Gene3D" id="3.30.70.20">
    <property type="match status" value="1"/>
</dbReference>
<dbReference type="AlphaFoldDB" id="X0V001"/>
<dbReference type="InterPro" id="IPR017896">
    <property type="entry name" value="4Fe4S_Fe-S-bd"/>
</dbReference>
<proteinExistence type="predicted"/>
<comment type="caution">
    <text evidence="2">The sequence shown here is derived from an EMBL/GenBank/DDBJ whole genome shotgun (WGS) entry which is preliminary data.</text>
</comment>
<evidence type="ECO:0000313" key="2">
    <source>
        <dbReference type="EMBL" id="GAG11419.1"/>
    </source>
</evidence>
<organism evidence="2">
    <name type="scientific">marine sediment metagenome</name>
    <dbReference type="NCBI Taxonomy" id="412755"/>
    <lineage>
        <taxon>unclassified sequences</taxon>
        <taxon>metagenomes</taxon>
        <taxon>ecological metagenomes</taxon>
    </lineage>
</organism>
<dbReference type="Pfam" id="PF00037">
    <property type="entry name" value="Fer4"/>
    <property type="match status" value="1"/>
</dbReference>
<dbReference type="PROSITE" id="PS51379">
    <property type="entry name" value="4FE4S_FER_2"/>
    <property type="match status" value="1"/>
</dbReference>
<dbReference type="EMBL" id="BARS01020792">
    <property type="protein sequence ID" value="GAG11419.1"/>
    <property type="molecule type" value="Genomic_DNA"/>
</dbReference>
<sequence length="43" mass="4702">TQKAETIYDKCMGCGACVDFCKGEARELVLDPNKGIPLDLDKL</sequence>